<dbReference type="EMBL" id="JOPA01000003">
    <property type="protein sequence ID" value="OUI96662.1"/>
    <property type="molecule type" value="Genomic_DNA"/>
</dbReference>
<accession>A0A252AY02</accession>
<reference evidence="2 5" key="1">
    <citation type="submission" date="2012-11" db="EMBL/GenBank/DDBJ databases">
        <title>Whole genome sequence of Acetobacter indonesiensis 5H-1.</title>
        <authorList>
            <person name="Azuma Y."/>
            <person name="Higashiura N."/>
            <person name="Hirakawa H."/>
            <person name="Matsushita K."/>
        </authorList>
    </citation>
    <scope>NUCLEOTIDE SEQUENCE [LARGE SCALE GENOMIC DNA]</scope>
    <source>
        <strain evidence="2 5">5H-1</strain>
    </source>
</reference>
<evidence type="ECO:0000313" key="7">
    <source>
        <dbReference type="Proteomes" id="UP000321104"/>
    </source>
</evidence>
<evidence type="ECO:0000256" key="1">
    <source>
        <dbReference type="SAM" id="Phobius"/>
    </source>
</evidence>
<evidence type="ECO:0000313" key="3">
    <source>
        <dbReference type="EMBL" id="GEN04279.1"/>
    </source>
</evidence>
<keyword evidence="1" id="KW-1133">Transmembrane helix</keyword>
<name>A0A252AY02_9PROT</name>
<feature type="transmembrane region" description="Helical" evidence="1">
    <location>
        <begin position="72"/>
        <end position="91"/>
    </location>
</feature>
<keyword evidence="5" id="KW-1185">Reference proteome</keyword>
<comment type="caution">
    <text evidence="4">The sequence shown here is derived from an EMBL/GenBank/DDBJ whole genome shotgun (WGS) entry which is preliminary data.</text>
</comment>
<dbReference type="AlphaFoldDB" id="A0A252AY02"/>
<keyword evidence="1" id="KW-0472">Membrane</keyword>
<evidence type="ECO:0000313" key="2">
    <source>
        <dbReference type="EMBL" id="GAN64389.1"/>
    </source>
</evidence>
<dbReference type="Proteomes" id="UP000194641">
    <property type="component" value="Unassembled WGS sequence"/>
</dbReference>
<reference evidence="4" key="2">
    <citation type="submission" date="2014-06" db="EMBL/GenBank/DDBJ databases">
        <authorList>
            <person name="Ju J."/>
            <person name="Zhang J."/>
        </authorList>
    </citation>
    <scope>NUCLEOTIDE SEQUENCE [LARGE SCALE GENOMIC DNA]</scope>
    <source>
        <strain evidence="4">DmL_051</strain>
    </source>
</reference>
<reference evidence="6" key="3">
    <citation type="submission" date="2014-06" db="EMBL/GenBank/DDBJ databases">
        <authorList>
            <person name="Winans N.J."/>
            <person name="Newell P.D."/>
            <person name="Douglas A.E."/>
        </authorList>
    </citation>
    <scope>NUCLEOTIDE SEQUENCE [LARGE SCALE GENOMIC DNA]</scope>
</reference>
<dbReference type="Proteomes" id="UP000321104">
    <property type="component" value="Unassembled WGS sequence"/>
</dbReference>
<dbReference type="EMBL" id="BJXQ01000015">
    <property type="protein sequence ID" value="GEN04279.1"/>
    <property type="molecule type" value="Genomic_DNA"/>
</dbReference>
<dbReference type="EMBL" id="BAMW01000061">
    <property type="protein sequence ID" value="GAN64389.1"/>
    <property type="molecule type" value="Genomic_DNA"/>
</dbReference>
<gene>
    <name evidence="2" type="ORF">Abin_064_009</name>
    <name evidence="3" type="ORF">AIN02nite_23040</name>
    <name evidence="4" type="ORF">HK17_10005</name>
</gene>
<evidence type="ECO:0000313" key="4">
    <source>
        <dbReference type="EMBL" id="OUI96662.1"/>
    </source>
</evidence>
<dbReference type="RefSeq" id="WP_048847854.1">
    <property type="nucleotide sequence ID" value="NZ_BAMW01000061.1"/>
</dbReference>
<evidence type="ECO:0000313" key="6">
    <source>
        <dbReference type="Proteomes" id="UP000194641"/>
    </source>
</evidence>
<evidence type="ECO:0000313" key="5">
    <source>
        <dbReference type="Proteomes" id="UP000032673"/>
    </source>
</evidence>
<feature type="transmembrane region" description="Helical" evidence="1">
    <location>
        <begin position="21"/>
        <end position="45"/>
    </location>
</feature>
<sequence length="99" mass="10593">MTKEEAASSAPVSLKRTVLKTVATVGVTVVLIALLRQFLAALLWFDKVAGWHVGGVILQTLAADGIAKQQQMIAAGLMVLCFLIAVVLVRVGERLLSRH</sequence>
<organism evidence="4 6">
    <name type="scientific">Acetobacter indonesiensis</name>
    <dbReference type="NCBI Taxonomy" id="104101"/>
    <lineage>
        <taxon>Bacteria</taxon>
        <taxon>Pseudomonadati</taxon>
        <taxon>Pseudomonadota</taxon>
        <taxon>Alphaproteobacteria</taxon>
        <taxon>Acetobacterales</taxon>
        <taxon>Acetobacteraceae</taxon>
        <taxon>Acetobacter</taxon>
    </lineage>
</organism>
<keyword evidence="1" id="KW-0812">Transmembrane</keyword>
<protein>
    <submittedName>
        <fullName evidence="4">Uncharacterized protein</fullName>
    </submittedName>
</protein>
<proteinExistence type="predicted"/>
<reference evidence="3 7" key="4">
    <citation type="submission" date="2019-07" db="EMBL/GenBank/DDBJ databases">
        <title>Whole genome shotgun sequence of Acetobacter indonesiensis NBRC 16471.</title>
        <authorList>
            <person name="Hosoyama A."/>
            <person name="Uohara A."/>
            <person name="Ohji S."/>
            <person name="Ichikawa N."/>
        </authorList>
    </citation>
    <scope>NUCLEOTIDE SEQUENCE [LARGE SCALE GENOMIC DNA]</scope>
    <source>
        <strain evidence="3 7">NBRC 16471</strain>
    </source>
</reference>
<dbReference type="Proteomes" id="UP000032673">
    <property type="component" value="Unassembled WGS sequence"/>
</dbReference>